<sequence>MKENNVLSSLCYFSIFFAPFLFPIVVYFLANGKVKYHAKSALWNHLIPYIAFLIGAVASGVIGVKGGTETGMGGLVIIAIVIAIAIYCFIWNIVKGIKVLKEN</sequence>
<keyword evidence="2" id="KW-0812">Transmembrane</keyword>
<accession>A0A1U9YSY4</accession>
<reference evidence="5 6" key="1">
    <citation type="submission" date="2017-03" db="EMBL/GenBank/DDBJ databases">
        <title>Paenibacillus larvae genome sequencing.</title>
        <authorList>
            <person name="Dingman D.W."/>
        </authorList>
    </citation>
    <scope>NUCLEOTIDE SEQUENCE [LARGE SCALE GENOMIC DNA]</scope>
    <source>
        <strain evidence="5 6">SAG 10367</strain>
    </source>
</reference>
<proteinExistence type="predicted"/>
<name>A0A1U9YSY4_9BACL</name>
<keyword evidence="4" id="KW-0472">Membrane</keyword>
<dbReference type="EMBL" id="CP020557">
    <property type="protein sequence ID" value="ARF70280.1"/>
    <property type="molecule type" value="Genomic_DNA"/>
</dbReference>
<evidence type="ECO:0000313" key="5">
    <source>
        <dbReference type="EMBL" id="ARF70280.1"/>
    </source>
</evidence>
<comment type="subcellular location">
    <subcellularLocation>
        <location evidence="1">Membrane</location>
        <topology evidence="1">Multi-pass membrane protein</topology>
    </subcellularLocation>
</comment>
<evidence type="ECO:0000256" key="4">
    <source>
        <dbReference type="ARBA" id="ARBA00023136"/>
    </source>
</evidence>
<protein>
    <submittedName>
        <fullName evidence="5">DUF4870 domain-containing protein</fullName>
    </submittedName>
</protein>
<gene>
    <name evidence="5" type="ORF">B7C51_24215</name>
</gene>
<dbReference type="Pfam" id="PF09685">
    <property type="entry name" value="MamF_MmsF"/>
    <property type="match status" value="1"/>
</dbReference>
<evidence type="ECO:0000256" key="3">
    <source>
        <dbReference type="ARBA" id="ARBA00022989"/>
    </source>
</evidence>
<organism evidence="5 6">
    <name type="scientific">Paenibacillus larvae subsp. pulvifaciens</name>
    <dbReference type="NCBI Taxonomy" id="1477"/>
    <lineage>
        <taxon>Bacteria</taxon>
        <taxon>Bacillati</taxon>
        <taxon>Bacillota</taxon>
        <taxon>Bacilli</taxon>
        <taxon>Bacillales</taxon>
        <taxon>Paenibacillaceae</taxon>
        <taxon>Paenibacillus</taxon>
    </lineage>
</organism>
<dbReference type="GeneID" id="64219135"/>
<evidence type="ECO:0000313" key="6">
    <source>
        <dbReference type="Proteomes" id="UP000192727"/>
    </source>
</evidence>
<evidence type="ECO:0000256" key="2">
    <source>
        <dbReference type="ARBA" id="ARBA00022692"/>
    </source>
</evidence>
<evidence type="ECO:0000256" key="1">
    <source>
        <dbReference type="ARBA" id="ARBA00004141"/>
    </source>
</evidence>
<dbReference type="RefSeq" id="WP_077995381.1">
    <property type="nucleotide sequence ID" value="NZ_CP019794.1"/>
</dbReference>
<dbReference type="Proteomes" id="UP000192727">
    <property type="component" value="Chromosome"/>
</dbReference>
<keyword evidence="3" id="KW-1133">Transmembrane helix</keyword>
<dbReference type="InterPro" id="IPR019109">
    <property type="entry name" value="MamF_MmsF"/>
</dbReference>
<dbReference type="AlphaFoldDB" id="A0A1U9YSY4"/>